<name>A0A2X2J9P7_SPHMU</name>
<proteinExistence type="predicted"/>
<evidence type="ECO:0000256" key="4">
    <source>
        <dbReference type="ARBA" id="ARBA00022692"/>
    </source>
</evidence>
<dbReference type="GO" id="GO:0005886">
    <property type="term" value="C:plasma membrane"/>
    <property type="evidence" value="ECO:0007669"/>
    <property type="project" value="UniProtKB-SubCell"/>
</dbReference>
<comment type="cofactor">
    <cofactor evidence="7">
        <name>Mg(2+)</name>
        <dbReference type="ChEBI" id="CHEBI:18420"/>
    </cofactor>
</comment>
<organism evidence="8 9">
    <name type="scientific">Sphingobacterium multivorum</name>
    <dbReference type="NCBI Taxonomy" id="28454"/>
    <lineage>
        <taxon>Bacteria</taxon>
        <taxon>Pseudomonadati</taxon>
        <taxon>Bacteroidota</taxon>
        <taxon>Sphingobacteriia</taxon>
        <taxon>Sphingobacteriales</taxon>
        <taxon>Sphingobacteriaceae</taxon>
        <taxon>Sphingobacterium</taxon>
    </lineage>
</organism>
<gene>
    <name evidence="8" type="primary">wecA_2</name>
    <name evidence="8" type="ORF">NCTC11343_03622</name>
</gene>
<dbReference type="AlphaFoldDB" id="A0A2X2J9P7"/>
<evidence type="ECO:0000313" key="8">
    <source>
        <dbReference type="EMBL" id="SPZ88656.1"/>
    </source>
</evidence>
<feature type="binding site" evidence="7">
    <location>
        <position position="239"/>
    </location>
    <ligand>
        <name>Mg(2+)</name>
        <dbReference type="ChEBI" id="CHEBI:18420"/>
    </ligand>
</feature>
<dbReference type="GO" id="GO:0044038">
    <property type="term" value="P:cell wall macromolecule biosynthetic process"/>
    <property type="evidence" value="ECO:0007669"/>
    <property type="project" value="TreeGrafter"/>
</dbReference>
<dbReference type="InterPro" id="IPR000715">
    <property type="entry name" value="Glycosyl_transferase_4"/>
</dbReference>
<dbReference type="GO" id="GO:0046872">
    <property type="term" value="F:metal ion binding"/>
    <property type="evidence" value="ECO:0007669"/>
    <property type="project" value="UniProtKB-KW"/>
</dbReference>
<evidence type="ECO:0000313" key="9">
    <source>
        <dbReference type="Proteomes" id="UP000251241"/>
    </source>
</evidence>
<dbReference type="PANTHER" id="PTHR22926:SF3">
    <property type="entry name" value="UNDECAPRENYL-PHOSPHATE ALPHA-N-ACETYLGLUCOSAMINYL 1-PHOSPHATE TRANSFERASE"/>
    <property type="match status" value="1"/>
</dbReference>
<dbReference type="PROSITE" id="PS01348">
    <property type="entry name" value="MRAY_2"/>
    <property type="match status" value="1"/>
</dbReference>
<dbReference type="PANTHER" id="PTHR22926">
    <property type="entry name" value="PHOSPHO-N-ACETYLMURAMOYL-PENTAPEPTIDE-TRANSFERASE"/>
    <property type="match status" value="1"/>
</dbReference>
<accession>A0A2X2J9P7</accession>
<keyword evidence="2" id="KW-1003">Cell membrane</keyword>
<dbReference type="EC" id="2.7.8.33" evidence="8"/>
<dbReference type="Proteomes" id="UP000251241">
    <property type="component" value="Unassembled WGS sequence"/>
</dbReference>
<keyword evidence="5" id="KW-1133">Transmembrane helix</keyword>
<keyword evidence="3 8" id="KW-0808">Transferase</keyword>
<dbReference type="InterPro" id="IPR018480">
    <property type="entry name" value="PNAcMuramoyl-5peptid_Trfase_CS"/>
</dbReference>
<evidence type="ECO:0000256" key="3">
    <source>
        <dbReference type="ARBA" id="ARBA00022679"/>
    </source>
</evidence>
<evidence type="ECO:0000256" key="5">
    <source>
        <dbReference type="ARBA" id="ARBA00022989"/>
    </source>
</evidence>
<keyword evidence="4" id="KW-0812">Transmembrane</keyword>
<reference evidence="8 9" key="1">
    <citation type="submission" date="2018-06" db="EMBL/GenBank/DDBJ databases">
        <authorList>
            <consortium name="Pathogen Informatics"/>
            <person name="Doyle S."/>
        </authorList>
    </citation>
    <scope>NUCLEOTIDE SEQUENCE [LARGE SCALE GENOMIC DNA]</scope>
    <source>
        <strain evidence="8 9">NCTC11343</strain>
    </source>
</reference>
<sequence length="376" mass="42783">MEFDYFIKLLIVFVPSFFAMLFSNFVIPFIIFITYKKKLFDPINSRKLHQRSIPRLGGVAFAPIQVFTLALTLVIVYKLRLVDFQIKSWELFPMFYVLLCGLLMLFIVGIADDLVGVLARWKLVVQIFVGSLFPLSGLWINDLYGVFFIQGPLPMWIGAPLTIFAVVLVINAINLIDGIDGLCSGLVMVCCIVLGTLFIYYGSWLHALFASISVGVLVPFFYYNVFGTYKRKRRIFMGDTGSLTLGFTVAFLAISFAMNNSAIKPFSEGAIVVAFSILIVPILDVARVMAIRIYSKKPLFRPDRNHLHHKFLRTGLSHRATLLSILALALFFCFFNIIGVQYISNNVIIFFDVLLWIAFHYIFNQIERKKLNKALI</sequence>
<protein>
    <submittedName>
        <fullName evidence="8">Undecaprenyl-phosphate alpha-N-acetylglucosaminyl 1-phosphate transferase</fullName>
        <ecNumber evidence="8">2.7.8.33</ecNumber>
    </submittedName>
</protein>
<comment type="subcellular location">
    <subcellularLocation>
        <location evidence="1">Cell membrane</location>
        <topology evidence="1">Multi-pass membrane protein</topology>
    </subcellularLocation>
</comment>
<dbReference type="GO" id="GO:0036380">
    <property type="term" value="F:UDP-N-acetylglucosamine-undecaprenyl-phosphate N-acetylglucosaminephosphotransferase activity"/>
    <property type="evidence" value="ECO:0007669"/>
    <property type="project" value="UniProtKB-EC"/>
</dbReference>
<keyword evidence="7" id="KW-0460">Magnesium</keyword>
<evidence type="ECO:0000256" key="2">
    <source>
        <dbReference type="ARBA" id="ARBA00022475"/>
    </source>
</evidence>
<dbReference type="GO" id="GO:0009103">
    <property type="term" value="P:lipopolysaccharide biosynthetic process"/>
    <property type="evidence" value="ECO:0007669"/>
    <property type="project" value="TreeGrafter"/>
</dbReference>
<keyword evidence="7" id="KW-0479">Metal-binding</keyword>
<evidence type="ECO:0000256" key="1">
    <source>
        <dbReference type="ARBA" id="ARBA00004651"/>
    </source>
</evidence>
<dbReference type="RefSeq" id="WP_112375416.1">
    <property type="nucleotide sequence ID" value="NZ_CP069793.1"/>
</dbReference>
<dbReference type="Pfam" id="PF00953">
    <property type="entry name" value="Glycos_transf_4"/>
    <property type="match status" value="1"/>
</dbReference>
<dbReference type="CDD" id="cd06853">
    <property type="entry name" value="GT_WecA_like"/>
    <property type="match status" value="1"/>
</dbReference>
<keyword evidence="6" id="KW-0472">Membrane</keyword>
<evidence type="ECO:0000256" key="6">
    <source>
        <dbReference type="ARBA" id="ARBA00023136"/>
    </source>
</evidence>
<dbReference type="EMBL" id="UAUU01000009">
    <property type="protein sequence ID" value="SPZ88656.1"/>
    <property type="molecule type" value="Genomic_DNA"/>
</dbReference>
<dbReference type="GO" id="GO:0071555">
    <property type="term" value="P:cell wall organization"/>
    <property type="evidence" value="ECO:0007669"/>
    <property type="project" value="TreeGrafter"/>
</dbReference>
<feature type="binding site" evidence="7">
    <location>
        <position position="174"/>
    </location>
    <ligand>
        <name>Mg(2+)</name>
        <dbReference type="ChEBI" id="CHEBI:18420"/>
    </ligand>
</feature>
<dbReference type="GeneID" id="97183471"/>
<evidence type="ECO:0000256" key="7">
    <source>
        <dbReference type="PIRSR" id="PIRSR600715-1"/>
    </source>
</evidence>